<dbReference type="STRING" id="523794.Lebu_1596"/>
<sequence length="275" mass="31600">MSDNQFEENEKEKLEKEIEELKKQKEIKDLQKQKEELEREIFGNNEKSAENIDFYEEETENKYVSNKMTTILAAIVAVIIAIFAGGLFYLRSQNKKRENLKKQMAAISQNKNSSAATNSASAQSTTSNPSTSQIQKKKDEKSKQVDKINKNEEKQERLIVRKPVDVRKGSYCVNPSSSQSYFNTSTVSDPGADHPYMADIHFSDCVVYGTHSEGTYNGRHTGPITMTVSLAEEKNFEAVMKRNKWYLENGEIMRVNGYDYNNVYFNGWLMYKQTQ</sequence>
<evidence type="ECO:0000256" key="2">
    <source>
        <dbReference type="SAM" id="MobiDB-lite"/>
    </source>
</evidence>
<keyword evidence="5" id="KW-1185">Reference proteome</keyword>
<keyword evidence="3" id="KW-1133">Transmembrane helix</keyword>
<keyword evidence="1" id="KW-0175">Coiled coil</keyword>
<reference evidence="4 5" key="1">
    <citation type="journal article" date="2009" name="Stand. Genomic Sci.">
        <title>Complete genome sequence of Leptotrichia buccalis type strain (C-1013-b).</title>
        <authorList>
            <person name="Ivanova N."/>
            <person name="Gronow S."/>
            <person name="Lapidus A."/>
            <person name="Copeland A."/>
            <person name="Glavina Del Rio T."/>
            <person name="Nolan M."/>
            <person name="Lucas S."/>
            <person name="Chen F."/>
            <person name="Tice H."/>
            <person name="Cheng J.F."/>
            <person name="Saunders E."/>
            <person name="Bruce D."/>
            <person name="Goodwin L."/>
            <person name="Brettin T."/>
            <person name="Detter J.C."/>
            <person name="Han C."/>
            <person name="Pitluck S."/>
            <person name="Mikhailova N."/>
            <person name="Pati A."/>
            <person name="Mavrommatis K."/>
            <person name="Chen A."/>
            <person name="Palaniappan K."/>
            <person name="Land M."/>
            <person name="Hauser L."/>
            <person name="Chang Y.J."/>
            <person name="Jeffries C.D."/>
            <person name="Chain P."/>
            <person name="Rohde C."/>
            <person name="Goker M."/>
            <person name="Bristow J."/>
            <person name="Eisen J.A."/>
            <person name="Markowitz V."/>
            <person name="Hugenholtz P."/>
            <person name="Kyrpides N.C."/>
            <person name="Klenk H.P."/>
        </authorList>
    </citation>
    <scope>NUCLEOTIDE SEQUENCE [LARGE SCALE GENOMIC DNA]</scope>
    <source>
        <strain evidence="5">ATCC 14201 / DSM 1135 / JCM 12969 / NCTC 10249 / C-1013-b</strain>
    </source>
</reference>
<dbReference type="AlphaFoldDB" id="C7NBD7"/>
<feature type="transmembrane region" description="Helical" evidence="3">
    <location>
        <begin position="71"/>
        <end position="90"/>
    </location>
</feature>
<proteinExistence type="predicted"/>
<dbReference type="HOGENOM" id="CLU_1014889_0_0_0"/>
<feature type="coiled-coil region" evidence="1">
    <location>
        <begin position="4"/>
        <end position="47"/>
    </location>
</feature>
<evidence type="ECO:0000256" key="3">
    <source>
        <dbReference type="SAM" id="Phobius"/>
    </source>
</evidence>
<dbReference type="OrthoDB" id="82409at2"/>
<protein>
    <submittedName>
        <fullName evidence="4">Uncharacterized protein</fullName>
    </submittedName>
</protein>
<keyword evidence="3" id="KW-0812">Transmembrane</keyword>
<gene>
    <name evidence="4" type="ordered locus">Lebu_1596</name>
</gene>
<feature type="region of interest" description="Disordered" evidence="2">
    <location>
        <begin position="102"/>
        <end position="160"/>
    </location>
</feature>
<keyword evidence="3" id="KW-0472">Membrane</keyword>
<evidence type="ECO:0000256" key="1">
    <source>
        <dbReference type="SAM" id="Coils"/>
    </source>
</evidence>
<dbReference type="KEGG" id="lba:Lebu_1596"/>
<name>C7NBD7_LEPBD</name>
<dbReference type="EMBL" id="CP001685">
    <property type="protein sequence ID" value="ACV39468.1"/>
    <property type="molecule type" value="Genomic_DNA"/>
</dbReference>
<feature type="compositionally biased region" description="Low complexity" evidence="2">
    <location>
        <begin position="108"/>
        <end position="134"/>
    </location>
</feature>
<dbReference type="Proteomes" id="UP000001910">
    <property type="component" value="Chromosome"/>
</dbReference>
<organism evidence="4 5">
    <name type="scientific">Leptotrichia buccalis (strain ATCC 14201 / DSM 1135 / JCM 12969 / NCTC 10249 / C-1013-b)</name>
    <dbReference type="NCBI Taxonomy" id="523794"/>
    <lineage>
        <taxon>Bacteria</taxon>
        <taxon>Fusobacteriati</taxon>
        <taxon>Fusobacteriota</taxon>
        <taxon>Fusobacteriia</taxon>
        <taxon>Fusobacteriales</taxon>
        <taxon>Leptotrichiaceae</taxon>
        <taxon>Leptotrichia</taxon>
    </lineage>
</organism>
<evidence type="ECO:0000313" key="5">
    <source>
        <dbReference type="Proteomes" id="UP000001910"/>
    </source>
</evidence>
<feature type="compositionally biased region" description="Basic and acidic residues" evidence="2">
    <location>
        <begin position="136"/>
        <end position="160"/>
    </location>
</feature>
<accession>C7NBD7</accession>
<dbReference type="RefSeq" id="WP_015769808.1">
    <property type="nucleotide sequence ID" value="NC_013192.1"/>
</dbReference>
<evidence type="ECO:0000313" key="4">
    <source>
        <dbReference type="EMBL" id="ACV39468.1"/>
    </source>
</evidence>